<dbReference type="NCBIfam" id="TIGR00179">
    <property type="entry name" value="murB"/>
    <property type="match status" value="1"/>
</dbReference>
<keyword evidence="10 19" id="KW-0274">FAD</keyword>
<dbReference type="GO" id="GO:0005829">
    <property type="term" value="C:cytosol"/>
    <property type="evidence" value="ECO:0007669"/>
    <property type="project" value="TreeGrafter"/>
</dbReference>
<dbReference type="InterPro" id="IPR006094">
    <property type="entry name" value="Oxid_FAD_bind_N"/>
</dbReference>
<evidence type="ECO:0000259" key="20">
    <source>
        <dbReference type="PROSITE" id="PS51387"/>
    </source>
</evidence>
<dbReference type="InterPro" id="IPR016169">
    <property type="entry name" value="FAD-bd_PCMH_sub2"/>
</dbReference>
<comment type="similarity">
    <text evidence="19">Belongs to the MurB family.</text>
</comment>
<dbReference type="InterPro" id="IPR016166">
    <property type="entry name" value="FAD-bd_PCMH"/>
</dbReference>
<evidence type="ECO:0000256" key="4">
    <source>
        <dbReference type="ARBA" id="ARBA00004752"/>
    </source>
</evidence>
<evidence type="ECO:0000256" key="17">
    <source>
        <dbReference type="ARBA" id="ARBA00031026"/>
    </source>
</evidence>
<dbReference type="EMBL" id="JABGBO010000004">
    <property type="protein sequence ID" value="NOL49566.1"/>
    <property type="molecule type" value="Genomic_DNA"/>
</dbReference>
<dbReference type="PANTHER" id="PTHR21071">
    <property type="entry name" value="UDP-N-ACETYLENOLPYRUVOYLGLUCOSAMINE REDUCTASE"/>
    <property type="match status" value="1"/>
</dbReference>
<evidence type="ECO:0000256" key="3">
    <source>
        <dbReference type="ARBA" id="ARBA00004496"/>
    </source>
</evidence>
<dbReference type="AlphaFoldDB" id="A0A7Y4LBL6"/>
<dbReference type="UniPathway" id="UPA00219"/>
<dbReference type="SUPFAM" id="SSF56176">
    <property type="entry name" value="FAD-binding/transporter-associated domain-like"/>
    <property type="match status" value="1"/>
</dbReference>
<reference evidence="21 22" key="1">
    <citation type="submission" date="2020-05" db="EMBL/GenBank/DDBJ databases">
        <authorList>
            <person name="Niu N."/>
        </authorList>
    </citation>
    <scope>NUCLEOTIDE SEQUENCE [LARGE SCALE GENOMIC DNA]</scope>
    <source>
        <strain evidence="21 22">LMG10982</strain>
    </source>
</reference>
<evidence type="ECO:0000256" key="13">
    <source>
        <dbReference type="ARBA" id="ARBA00022984"/>
    </source>
</evidence>
<evidence type="ECO:0000256" key="12">
    <source>
        <dbReference type="ARBA" id="ARBA00022960"/>
    </source>
</evidence>
<dbReference type="Proteomes" id="UP000541421">
    <property type="component" value="Unassembled WGS sequence"/>
</dbReference>
<dbReference type="GO" id="GO:0051301">
    <property type="term" value="P:cell division"/>
    <property type="evidence" value="ECO:0007669"/>
    <property type="project" value="UniProtKB-KW"/>
</dbReference>
<feature type="active site" description="Proton donor" evidence="19">
    <location>
        <position position="229"/>
    </location>
</feature>
<evidence type="ECO:0000256" key="9">
    <source>
        <dbReference type="ARBA" id="ARBA00022630"/>
    </source>
</evidence>
<dbReference type="GO" id="GO:0008762">
    <property type="term" value="F:UDP-N-acetylmuramate dehydrogenase activity"/>
    <property type="evidence" value="ECO:0007669"/>
    <property type="project" value="UniProtKB-UniRule"/>
</dbReference>
<dbReference type="Gene3D" id="3.30.465.10">
    <property type="match status" value="1"/>
</dbReference>
<keyword evidence="8 19" id="KW-0132">Cell division</keyword>
<evidence type="ECO:0000256" key="10">
    <source>
        <dbReference type="ARBA" id="ARBA00022827"/>
    </source>
</evidence>
<dbReference type="InterPro" id="IPR003170">
    <property type="entry name" value="MurB"/>
</dbReference>
<dbReference type="GO" id="GO:0009252">
    <property type="term" value="P:peptidoglycan biosynthetic process"/>
    <property type="evidence" value="ECO:0007669"/>
    <property type="project" value="UniProtKB-UniRule"/>
</dbReference>
<dbReference type="GO" id="GO:0008360">
    <property type="term" value="P:regulation of cell shape"/>
    <property type="evidence" value="ECO:0007669"/>
    <property type="project" value="UniProtKB-KW"/>
</dbReference>
<protein>
    <recommendedName>
        <fullName evidence="6 19">UDP-N-acetylenolpyruvoylglucosamine reductase</fullName>
        <ecNumber evidence="5 19">1.3.1.98</ecNumber>
    </recommendedName>
    <alternativeName>
        <fullName evidence="17 19">UDP-N-acetylmuramate dehydrogenase</fullName>
    </alternativeName>
</protein>
<evidence type="ECO:0000256" key="6">
    <source>
        <dbReference type="ARBA" id="ARBA00015188"/>
    </source>
</evidence>
<keyword evidence="15 19" id="KW-0131">Cell cycle</keyword>
<dbReference type="GO" id="GO:0071949">
    <property type="term" value="F:FAD binding"/>
    <property type="evidence" value="ECO:0007669"/>
    <property type="project" value="InterPro"/>
</dbReference>
<dbReference type="PANTHER" id="PTHR21071:SF4">
    <property type="entry name" value="UDP-N-ACETYLENOLPYRUVOYLGLUCOSAMINE REDUCTASE"/>
    <property type="match status" value="1"/>
</dbReference>
<accession>A0A7Y4LBL6</accession>
<dbReference type="PROSITE" id="PS51387">
    <property type="entry name" value="FAD_PCMH"/>
    <property type="match status" value="1"/>
</dbReference>
<evidence type="ECO:0000256" key="16">
    <source>
        <dbReference type="ARBA" id="ARBA00023316"/>
    </source>
</evidence>
<keyword evidence="14 19" id="KW-0560">Oxidoreductase</keyword>
<keyword evidence="13 19" id="KW-0573">Peptidoglycan synthesis</keyword>
<dbReference type="Gene3D" id="3.30.43.10">
    <property type="entry name" value="Uridine Diphospho-n-acetylenolpyruvylglucosamine Reductase, domain 2"/>
    <property type="match status" value="1"/>
</dbReference>
<evidence type="ECO:0000256" key="1">
    <source>
        <dbReference type="ARBA" id="ARBA00001974"/>
    </source>
</evidence>
<keyword evidence="16 19" id="KW-0961">Cell wall biogenesis/degradation</keyword>
<evidence type="ECO:0000256" key="11">
    <source>
        <dbReference type="ARBA" id="ARBA00022857"/>
    </source>
</evidence>
<keyword evidence="7 19" id="KW-0963">Cytoplasm</keyword>
<dbReference type="RefSeq" id="WP_171588522.1">
    <property type="nucleotide sequence ID" value="NZ_JABGBO010000004.1"/>
</dbReference>
<dbReference type="EC" id="1.3.1.98" evidence="5 19"/>
<feature type="active site" evidence="19">
    <location>
        <position position="325"/>
    </location>
</feature>
<keyword evidence="22" id="KW-1185">Reference proteome</keyword>
<evidence type="ECO:0000256" key="8">
    <source>
        <dbReference type="ARBA" id="ARBA00022618"/>
    </source>
</evidence>
<organism evidence="21 22">
    <name type="scientific">Pelistega europaea</name>
    <dbReference type="NCBI Taxonomy" id="106147"/>
    <lineage>
        <taxon>Bacteria</taxon>
        <taxon>Pseudomonadati</taxon>
        <taxon>Pseudomonadota</taxon>
        <taxon>Betaproteobacteria</taxon>
        <taxon>Burkholderiales</taxon>
        <taxon>Alcaligenaceae</taxon>
        <taxon>Pelistega</taxon>
    </lineage>
</organism>
<comment type="catalytic activity">
    <reaction evidence="18 19">
        <text>UDP-N-acetyl-alpha-D-muramate + NADP(+) = UDP-N-acetyl-3-O-(1-carboxyvinyl)-alpha-D-glucosamine + NADPH + H(+)</text>
        <dbReference type="Rhea" id="RHEA:12248"/>
        <dbReference type="ChEBI" id="CHEBI:15378"/>
        <dbReference type="ChEBI" id="CHEBI:57783"/>
        <dbReference type="ChEBI" id="CHEBI:58349"/>
        <dbReference type="ChEBI" id="CHEBI:68483"/>
        <dbReference type="ChEBI" id="CHEBI:70757"/>
        <dbReference type="EC" id="1.3.1.98"/>
    </reaction>
</comment>
<dbReference type="NCBIfam" id="NF010478">
    <property type="entry name" value="PRK13903.1"/>
    <property type="match status" value="1"/>
</dbReference>
<dbReference type="HAMAP" id="MF_00037">
    <property type="entry name" value="MurB"/>
    <property type="match status" value="1"/>
</dbReference>
<evidence type="ECO:0000256" key="2">
    <source>
        <dbReference type="ARBA" id="ARBA00003921"/>
    </source>
</evidence>
<dbReference type="InterPro" id="IPR016167">
    <property type="entry name" value="FAD-bd_PCMH_sub1"/>
</dbReference>
<comment type="subcellular location">
    <subcellularLocation>
        <location evidence="3 19">Cytoplasm</location>
    </subcellularLocation>
</comment>
<evidence type="ECO:0000256" key="14">
    <source>
        <dbReference type="ARBA" id="ARBA00023002"/>
    </source>
</evidence>
<evidence type="ECO:0000256" key="5">
    <source>
        <dbReference type="ARBA" id="ARBA00012518"/>
    </source>
</evidence>
<evidence type="ECO:0000313" key="22">
    <source>
        <dbReference type="Proteomes" id="UP000541421"/>
    </source>
</evidence>
<dbReference type="NCBIfam" id="NF000755">
    <property type="entry name" value="PRK00046.1"/>
    <property type="match status" value="1"/>
</dbReference>
<dbReference type="InterPro" id="IPR036635">
    <property type="entry name" value="MurB_C_sf"/>
</dbReference>
<gene>
    <name evidence="19 21" type="primary">murB</name>
    <name evidence="21" type="ORF">HKX40_05380</name>
</gene>
<dbReference type="Pfam" id="PF02873">
    <property type="entry name" value="MurB_C"/>
    <property type="match status" value="1"/>
</dbReference>
<keyword evidence="11 19" id="KW-0521">NADP</keyword>
<comment type="pathway">
    <text evidence="4 19">Cell wall biogenesis; peptidoglycan biosynthesis.</text>
</comment>
<name>A0A7Y4LBL6_9BURK</name>
<evidence type="ECO:0000256" key="7">
    <source>
        <dbReference type="ARBA" id="ARBA00022490"/>
    </source>
</evidence>
<dbReference type="GO" id="GO:0071555">
    <property type="term" value="P:cell wall organization"/>
    <property type="evidence" value="ECO:0007669"/>
    <property type="project" value="UniProtKB-KW"/>
</dbReference>
<evidence type="ECO:0000313" key="21">
    <source>
        <dbReference type="EMBL" id="NOL49566.1"/>
    </source>
</evidence>
<evidence type="ECO:0000256" key="15">
    <source>
        <dbReference type="ARBA" id="ARBA00023306"/>
    </source>
</evidence>
<dbReference type="Pfam" id="PF01565">
    <property type="entry name" value="FAD_binding_4"/>
    <property type="match status" value="1"/>
</dbReference>
<comment type="caution">
    <text evidence="21">The sequence shown here is derived from an EMBL/GenBank/DDBJ whole genome shotgun (WGS) entry which is preliminary data.</text>
</comment>
<sequence>MTLLTTLNTFGLVAEADHFFSLVSESQLEDLLAQVQQHQNYFVLGGGSNVILGAHVHRLVIHNQIKGIHVLHTSPEYTWVEVSAGEIWHEFVQYSLTQGWYGLENLALIPGTVGAAPVQNIGAYGKEVKDYIDSVYAVSLHTGECRYFSRQECRFAYRDSVFKHEAADYLILRVVFCFPKQWHPVIAYADLSRYPGLDSQSSAQSIFDAVVAIRQQKLPDPKVLGNAGSFFKNPIVAKDKYHELKERYQELVAYPQENGSYKLAAGWLIDQCGWKGKSLGPVGVHARQALVLVNLGGATADDVKKLAKTIQQDVWQQYGVKIEPEPIFVD</sequence>
<proteinExistence type="inferred from homology"/>
<evidence type="ECO:0000256" key="19">
    <source>
        <dbReference type="HAMAP-Rule" id="MF_00037"/>
    </source>
</evidence>
<feature type="domain" description="FAD-binding PCMH-type" evidence="20">
    <location>
        <begin position="12"/>
        <end position="181"/>
    </location>
</feature>
<keyword evidence="12 19" id="KW-0133">Cell shape</keyword>
<comment type="function">
    <text evidence="2 19">Cell wall formation.</text>
</comment>
<feature type="active site" evidence="19">
    <location>
        <position position="158"/>
    </location>
</feature>
<dbReference type="Gene3D" id="3.90.78.10">
    <property type="entry name" value="UDP-N-acetylenolpyruvoylglucosamine reductase, C-terminal domain"/>
    <property type="match status" value="1"/>
</dbReference>
<dbReference type="SUPFAM" id="SSF56194">
    <property type="entry name" value="Uridine diphospho-N-Acetylenolpyruvylglucosamine reductase, MurB, C-terminal domain"/>
    <property type="match status" value="1"/>
</dbReference>
<dbReference type="InterPro" id="IPR036318">
    <property type="entry name" value="FAD-bd_PCMH-like_sf"/>
</dbReference>
<evidence type="ECO:0000256" key="18">
    <source>
        <dbReference type="ARBA" id="ARBA00048914"/>
    </source>
</evidence>
<comment type="cofactor">
    <cofactor evidence="1 19">
        <name>FAD</name>
        <dbReference type="ChEBI" id="CHEBI:57692"/>
    </cofactor>
</comment>
<dbReference type="InterPro" id="IPR011601">
    <property type="entry name" value="MurB_C"/>
</dbReference>
<keyword evidence="9 19" id="KW-0285">Flavoprotein</keyword>